<dbReference type="FunFam" id="3.30.160.60:FF:000554">
    <property type="entry name" value="protein indeterminate-domain 12-like"/>
    <property type="match status" value="1"/>
</dbReference>
<feature type="region of interest" description="Disordered" evidence="9">
    <location>
        <begin position="1"/>
        <end position="49"/>
    </location>
</feature>
<dbReference type="PROSITE" id="PS50157">
    <property type="entry name" value="ZINC_FINGER_C2H2_2"/>
    <property type="match status" value="1"/>
</dbReference>
<dbReference type="InterPro" id="IPR013087">
    <property type="entry name" value="Znf_C2H2_type"/>
</dbReference>
<dbReference type="PANTHER" id="PTHR10593:SF187">
    <property type="entry name" value="C2H2-TYPE DOMAIN-CONTAINING PROTEIN"/>
    <property type="match status" value="1"/>
</dbReference>
<proteinExistence type="predicted"/>
<dbReference type="Gene3D" id="3.30.160.60">
    <property type="entry name" value="Classic Zinc Finger"/>
    <property type="match status" value="2"/>
</dbReference>
<evidence type="ECO:0000256" key="2">
    <source>
        <dbReference type="ARBA" id="ARBA00022737"/>
    </source>
</evidence>
<dbReference type="AlphaFoldDB" id="A0A9D4VX22"/>
<dbReference type="SUPFAM" id="SSF57667">
    <property type="entry name" value="beta-beta-alpha zinc fingers"/>
    <property type="match status" value="1"/>
</dbReference>
<evidence type="ECO:0000256" key="7">
    <source>
        <dbReference type="ARBA" id="ARBA00023163"/>
    </source>
</evidence>
<dbReference type="Pfam" id="PF00096">
    <property type="entry name" value="zf-C2H2"/>
    <property type="match status" value="1"/>
</dbReference>
<keyword evidence="7" id="KW-0804">Transcription</keyword>
<evidence type="ECO:0000313" key="11">
    <source>
        <dbReference type="EMBL" id="KAI5391122.1"/>
    </source>
</evidence>
<protein>
    <submittedName>
        <fullName evidence="11">Transcription factor Gaf1</fullName>
    </submittedName>
</protein>
<evidence type="ECO:0000256" key="3">
    <source>
        <dbReference type="ARBA" id="ARBA00022771"/>
    </source>
</evidence>
<dbReference type="OrthoDB" id="6354171at2759"/>
<feature type="domain" description="C2H2-type" evidence="10">
    <location>
        <begin position="64"/>
        <end position="86"/>
    </location>
</feature>
<dbReference type="SMART" id="SM00355">
    <property type="entry name" value="ZnF_C2H2"/>
    <property type="match status" value="3"/>
</dbReference>
<dbReference type="GO" id="GO:0008270">
    <property type="term" value="F:zinc ion binding"/>
    <property type="evidence" value="ECO:0007669"/>
    <property type="project" value="UniProtKB-KW"/>
</dbReference>
<dbReference type="InterPro" id="IPR055186">
    <property type="entry name" value="C2H2-2nd_BIRD-IDD"/>
</dbReference>
<comment type="caution">
    <text evidence="11">The sequence shown here is derived from an EMBL/GenBank/DDBJ whole genome shotgun (WGS) entry which is preliminary data.</text>
</comment>
<evidence type="ECO:0000259" key="10">
    <source>
        <dbReference type="PROSITE" id="PS50157"/>
    </source>
</evidence>
<dbReference type="InterPro" id="IPR055185">
    <property type="entry name" value="C2CH-4th_BIRD-IDD"/>
</dbReference>
<dbReference type="InterPro" id="IPR036236">
    <property type="entry name" value="Znf_C2H2_sf"/>
</dbReference>
<name>A0A9D4VX22_PEA</name>
<evidence type="ECO:0000256" key="8">
    <source>
        <dbReference type="PROSITE-ProRule" id="PRU00042"/>
    </source>
</evidence>
<dbReference type="GO" id="GO:0005634">
    <property type="term" value="C:nucleus"/>
    <property type="evidence" value="ECO:0007669"/>
    <property type="project" value="TreeGrafter"/>
</dbReference>
<dbReference type="Pfam" id="PF22996">
    <property type="entry name" value="C2H2-2nd_BIRD-IDD"/>
    <property type="match status" value="1"/>
</dbReference>
<dbReference type="Gramene" id="PSAT_LOCUS29727_t1">
    <property type="protein sequence ID" value="CAL5211287.1"/>
    <property type="gene ID" value="PSAT_LOCUS29727"/>
</dbReference>
<feature type="compositionally biased region" description="Polar residues" evidence="9">
    <location>
        <begin position="1"/>
        <end position="25"/>
    </location>
</feature>
<keyword evidence="1" id="KW-0479">Metal-binding</keyword>
<dbReference type="Gramene" id="Psat7g224080.1">
    <property type="protein sequence ID" value="Psat7g224080.1.cds"/>
    <property type="gene ID" value="Psat7g224080"/>
</dbReference>
<evidence type="ECO:0000256" key="9">
    <source>
        <dbReference type="SAM" id="MobiDB-lite"/>
    </source>
</evidence>
<dbReference type="Proteomes" id="UP001058974">
    <property type="component" value="Chromosome 7"/>
</dbReference>
<dbReference type="FunFam" id="3.30.160.60:FF:000131">
    <property type="entry name" value="protein indeterminate-domain 5, chloroplastic-like"/>
    <property type="match status" value="1"/>
</dbReference>
<keyword evidence="4" id="KW-0862">Zinc</keyword>
<evidence type="ECO:0000256" key="4">
    <source>
        <dbReference type="ARBA" id="ARBA00022833"/>
    </source>
</evidence>
<dbReference type="Pfam" id="PF22992">
    <property type="entry name" value="C2CH-4th_BIRD-IDD"/>
    <property type="match status" value="1"/>
</dbReference>
<dbReference type="Pfam" id="PF22995">
    <property type="entry name" value="C2CH-3rd_BIRD-IDD"/>
    <property type="match status" value="1"/>
</dbReference>
<dbReference type="GO" id="GO:0003700">
    <property type="term" value="F:DNA-binding transcription factor activity"/>
    <property type="evidence" value="ECO:0007669"/>
    <property type="project" value="TreeGrafter"/>
</dbReference>
<keyword evidence="2" id="KW-0677">Repeat</keyword>
<dbReference type="Gramene" id="Psat07G0610900-T1">
    <property type="protein sequence ID" value="KAI5391122.1"/>
    <property type="gene ID" value="KIW84_076109"/>
</dbReference>
<dbReference type="PROSITE" id="PS00028">
    <property type="entry name" value="ZINC_FINGER_C2H2_1"/>
    <property type="match status" value="1"/>
</dbReference>
<dbReference type="InterPro" id="IPR031140">
    <property type="entry name" value="IDD1-16"/>
</dbReference>
<evidence type="ECO:0000256" key="5">
    <source>
        <dbReference type="ARBA" id="ARBA00023015"/>
    </source>
</evidence>
<accession>A0A9D4VX22</accession>
<dbReference type="GO" id="GO:0003677">
    <property type="term" value="F:DNA binding"/>
    <property type="evidence" value="ECO:0007669"/>
    <property type="project" value="UniProtKB-KW"/>
</dbReference>
<evidence type="ECO:0000313" key="12">
    <source>
        <dbReference type="Proteomes" id="UP001058974"/>
    </source>
</evidence>
<sequence length="504" mass="56894">MMSKQAFSVSPHSNTMRGSSSNHLQNPNPNSIPPKKKRNLPGTPDPDSEVIAMSPKSLMATNRFLCEICNKGFQRDQNLQLHRRGHNLPWKLKQRANKDQIRKKVYVCPEKSCVHHEPSRALGDLTGIKKHYSRKHGEKKWKCEKCNKKYAVQSDWKAHSKICGTREYKCDCGTIFSRRDSFITHRAFCEALSEQTAKISIPTVPRNFHNDHFTNTQTPRISQIFPGFQFHSEFVGSGTSSSSLWPVLEQTNYQQVLPSSDVMQQTMDVFGSQTQWLNHNSNNLSLPMLHGVMKQEEEENKDLSHSVISSLYLSSSQNPQGGSSNHMSAATTSLLETESQMGSTRTVITNDDDNNNNNNNSNTLFNNVNNFSIVDKFYKQGHHESEDLNELVNLEGGSRTNFGGEYLLNDSFGTVNVNGTKNLDHVAMLVNRETRITNRYLRDSSLMSKDKNQMGFTRDFLGVGDDDESMSRSTFLQQELDGFHGMGSLGNNLQSQFRGGGDYC</sequence>
<organism evidence="11 12">
    <name type="scientific">Pisum sativum</name>
    <name type="common">Garden pea</name>
    <name type="synonym">Lathyrus oleraceus</name>
    <dbReference type="NCBI Taxonomy" id="3888"/>
    <lineage>
        <taxon>Eukaryota</taxon>
        <taxon>Viridiplantae</taxon>
        <taxon>Streptophyta</taxon>
        <taxon>Embryophyta</taxon>
        <taxon>Tracheophyta</taxon>
        <taxon>Spermatophyta</taxon>
        <taxon>Magnoliopsida</taxon>
        <taxon>eudicotyledons</taxon>
        <taxon>Gunneridae</taxon>
        <taxon>Pentapetalae</taxon>
        <taxon>rosids</taxon>
        <taxon>fabids</taxon>
        <taxon>Fabales</taxon>
        <taxon>Fabaceae</taxon>
        <taxon>Papilionoideae</taxon>
        <taxon>50 kb inversion clade</taxon>
        <taxon>NPAAA clade</taxon>
        <taxon>Hologalegina</taxon>
        <taxon>IRL clade</taxon>
        <taxon>Fabeae</taxon>
        <taxon>Lathyrus</taxon>
    </lineage>
</organism>
<evidence type="ECO:0000256" key="6">
    <source>
        <dbReference type="ARBA" id="ARBA00023125"/>
    </source>
</evidence>
<dbReference type="InterPro" id="IPR055187">
    <property type="entry name" value="C2CH-3rd_BIRD-IDD"/>
</dbReference>
<keyword evidence="6" id="KW-0238">DNA-binding</keyword>
<keyword evidence="3 8" id="KW-0863">Zinc-finger</keyword>
<gene>
    <name evidence="11" type="ORF">KIW84_076109</name>
</gene>
<keyword evidence="12" id="KW-1185">Reference proteome</keyword>
<reference evidence="11 12" key="1">
    <citation type="journal article" date="2022" name="Nat. Genet.">
        <title>Improved pea reference genome and pan-genome highlight genomic features and evolutionary characteristics.</title>
        <authorList>
            <person name="Yang T."/>
            <person name="Liu R."/>
            <person name="Luo Y."/>
            <person name="Hu S."/>
            <person name="Wang D."/>
            <person name="Wang C."/>
            <person name="Pandey M.K."/>
            <person name="Ge S."/>
            <person name="Xu Q."/>
            <person name="Li N."/>
            <person name="Li G."/>
            <person name="Huang Y."/>
            <person name="Saxena R.K."/>
            <person name="Ji Y."/>
            <person name="Li M."/>
            <person name="Yan X."/>
            <person name="He Y."/>
            <person name="Liu Y."/>
            <person name="Wang X."/>
            <person name="Xiang C."/>
            <person name="Varshney R.K."/>
            <person name="Ding H."/>
            <person name="Gao S."/>
            <person name="Zong X."/>
        </authorList>
    </citation>
    <scope>NUCLEOTIDE SEQUENCE [LARGE SCALE GENOMIC DNA]</scope>
    <source>
        <strain evidence="11 12">cv. Zhongwan 6</strain>
    </source>
</reference>
<keyword evidence="5" id="KW-0805">Transcription regulation</keyword>
<dbReference type="PANTHER" id="PTHR10593">
    <property type="entry name" value="SERINE/THREONINE-PROTEIN KINASE RIO"/>
    <property type="match status" value="1"/>
</dbReference>
<dbReference type="EMBL" id="JAMSHJ010000007">
    <property type="protein sequence ID" value="KAI5391122.1"/>
    <property type="molecule type" value="Genomic_DNA"/>
</dbReference>
<evidence type="ECO:0000256" key="1">
    <source>
        <dbReference type="ARBA" id="ARBA00022723"/>
    </source>
</evidence>